<dbReference type="Proteomes" id="UP000826195">
    <property type="component" value="Unassembled WGS sequence"/>
</dbReference>
<feature type="compositionally biased region" description="Polar residues" evidence="1">
    <location>
        <begin position="127"/>
        <end position="137"/>
    </location>
</feature>
<comment type="caution">
    <text evidence="2">The sequence shown here is derived from an EMBL/GenBank/DDBJ whole genome shotgun (WGS) entry which is preliminary data.</text>
</comment>
<feature type="compositionally biased region" description="Basic residues" evidence="1">
    <location>
        <begin position="32"/>
        <end position="46"/>
    </location>
</feature>
<dbReference type="AlphaFoldDB" id="A0AAV7I9I1"/>
<name>A0AAV7I9I1_COTGL</name>
<dbReference type="EMBL" id="JAHXZJ010001864">
    <property type="protein sequence ID" value="KAH0549000.1"/>
    <property type="molecule type" value="Genomic_DNA"/>
</dbReference>
<sequence>MALSVAISLSDLELEDTELDALTYIFMEQKVKTAKKKSRSNIKRRKFDIDDNNNSNNDNNNNNDNDNNNNNNNSIDNKNNKFNKRISRSSKLGMKSVSKTSKNKKRGQRHPRKNKSDSEDTEGSIVPQDSQYSGSTETEAEAKEDSALPPSINFFEGLRFYQHLLNPVPMVIGEMLCQQPMTREESYRLKRPLGGMVTKNKQPRVMYNQRNILNLEANLRNFNWQVTWKVGQDGSTGVSSEGQLDEDFDCDVLACCSHCDFEEPI</sequence>
<evidence type="ECO:0000256" key="1">
    <source>
        <dbReference type="SAM" id="MobiDB-lite"/>
    </source>
</evidence>
<gene>
    <name evidence="2" type="ORF">KQX54_005051</name>
</gene>
<evidence type="ECO:0000313" key="3">
    <source>
        <dbReference type="Proteomes" id="UP000826195"/>
    </source>
</evidence>
<keyword evidence="3" id="KW-1185">Reference proteome</keyword>
<protein>
    <submittedName>
        <fullName evidence="2">Uncharacterized protein</fullName>
    </submittedName>
</protein>
<reference evidence="2 3" key="1">
    <citation type="journal article" date="2021" name="J. Hered.">
        <title>A chromosome-level genome assembly of the parasitoid wasp, Cotesia glomerata (Hymenoptera: Braconidae).</title>
        <authorList>
            <person name="Pinto B.J."/>
            <person name="Weis J.J."/>
            <person name="Gamble T."/>
            <person name="Ode P.J."/>
            <person name="Paul R."/>
            <person name="Zaspel J.M."/>
        </authorList>
    </citation>
    <scope>NUCLEOTIDE SEQUENCE [LARGE SCALE GENOMIC DNA]</scope>
    <source>
        <strain evidence="2">CgM1</strain>
    </source>
</reference>
<feature type="compositionally biased region" description="Basic residues" evidence="1">
    <location>
        <begin position="101"/>
        <end position="113"/>
    </location>
</feature>
<evidence type="ECO:0000313" key="2">
    <source>
        <dbReference type="EMBL" id="KAH0549000.1"/>
    </source>
</evidence>
<organism evidence="2 3">
    <name type="scientific">Cotesia glomerata</name>
    <name type="common">Lepidopteran parasitic wasp</name>
    <name type="synonym">Apanteles glomeratus</name>
    <dbReference type="NCBI Taxonomy" id="32391"/>
    <lineage>
        <taxon>Eukaryota</taxon>
        <taxon>Metazoa</taxon>
        <taxon>Ecdysozoa</taxon>
        <taxon>Arthropoda</taxon>
        <taxon>Hexapoda</taxon>
        <taxon>Insecta</taxon>
        <taxon>Pterygota</taxon>
        <taxon>Neoptera</taxon>
        <taxon>Endopterygota</taxon>
        <taxon>Hymenoptera</taxon>
        <taxon>Apocrita</taxon>
        <taxon>Ichneumonoidea</taxon>
        <taxon>Braconidae</taxon>
        <taxon>Microgastrinae</taxon>
        <taxon>Cotesia</taxon>
    </lineage>
</organism>
<feature type="region of interest" description="Disordered" evidence="1">
    <location>
        <begin position="31"/>
        <end position="147"/>
    </location>
</feature>
<proteinExistence type="predicted"/>
<accession>A0AAV7I9I1</accession>
<feature type="compositionally biased region" description="Low complexity" evidence="1">
    <location>
        <begin position="52"/>
        <end position="77"/>
    </location>
</feature>